<dbReference type="EMBL" id="JABCUI010000001">
    <property type="protein sequence ID" value="NMW87001.1"/>
    <property type="molecule type" value="Genomic_DNA"/>
</dbReference>
<feature type="transmembrane region" description="Helical" evidence="1">
    <location>
        <begin position="211"/>
        <end position="231"/>
    </location>
</feature>
<dbReference type="AlphaFoldDB" id="A0A7Y0UGN4"/>
<feature type="transmembrane region" description="Helical" evidence="1">
    <location>
        <begin position="131"/>
        <end position="148"/>
    </location>
</feature>
<dbReference type="PANTHER" id="PTHR47704:SF1">
    <property type="entry name" value="POTASSIUM TRANSPORTER KIMA"/>
    <property type="match status" value="1"/>
</dbReference>
<evidence type="ECO:0000313" key="2">
    <source>
        <dbReference type="EMBL" id="NMW87001.1"/>
    </source>
</evidence>
<evidence type="ECO:0000256" key="1">
    <source>
        <dbReference type="SAM" id="Phobius"/>
    </source>
</evidence>
<organism evidence="2 3">
    <name type="scientific">Mobiluncus curtisii</name>
    <dbReference type="NCBI Taxonomy" id="2051"/>
    <lineage>
        <taxon>Bacteria</taxon>
        <taxon>Bacillati</taxon>
        <taxon>Actinomycetota</taxon>
        <taxon>Actinomycetes</taxon>
        <taxon>Actinomycetales</taxon>
        <taxon>Actinomycetaceae</taxon>
        <taxon>Mobiluncus</taxon>
    </lineage>
</organism>
<feature type="transmembrane region" description="Helical" evidence="1">
    <location>
        <begin position="372"/>
        <end position="392"/>
    </location>
</feature>
<feature type="transmembrane region" description="Helical" evidence="1">
    <location>
        <begin position="441"/>
        <end position="461"/>
    </location>
</feature>
<keyword evidence="1" id="KW-0472">Membrane</keyword>
<proteinExistence type="predicted"/>
<sequence>MLKNLTPREGWRENFIQLAFFAPKFWFPALIAASVFPSLIAYSGPIFSAVALWIVAFMLIAGLITTLAHGYSLGQTHRLDSTAALVQANLGSFLGALTAAASLLAMVVAVAALVSTATTFIVVSVGLPESYRVWILISGFVLLLLSLFRPEPVRKVIPWLTLIIFVVGFLLLAYGFWHYLRNGAKPGLLELLSSTTKAKNAVADANLESGWRAAAVAALLLVPVTPAVTLFRNENRQPLSGLIFRILGGSAAAMFAATVYLSFTVAGFHWTRLDTVIQGPGNLALLLGVLLDKHGWLVIPVMSLFAVGCLISAYIYISSASTLLADLSRHDLTVHQVPVSWMRRGRSASILIFMTVTFGVALTVHSRMGVAALTWVTFVAISSFLGQVARMRMWRSRFHSGVTFAQRRQSKRYYRIAIISVIISLIILIVVSVAFNSFFEFYVLATWVGLGLLIYILNFYYRRVQYKMSQLEHAETPVKHTLALVLVSRFNASALKAIRYAWAAHHPNVEVVHVLEPDEDETAVRHQWQELGITATLTLIPNEGGNHLQSVQKYLNAKLDMDPLTSISVYLPRYVPKCKALGLLHNAAERTYARHLVRLARVTITWVSLLGGKESDAN</sequence>
<dbReference type="RefSeq" id="WP_169761880.1">
    <property type="nucleotide sequence ID" value="NZ_JABCUI010000001.1"/>
</dbReference>
<comment type="caution">
    <text evidence="2">The sequence shown here is derived from an EMBL/GenBank/DDBJ whole genome shotgun (WGS) entry which is preliminary data.</text>
</comment>
<feature type="transmembrane region" description="Helical" evidence="1">
    <location>
        <begin position="295"/>
        <end position="317"/>
    </location>
</feature>
<keyword evidence="1" id="KW-1133">Transmembrane helix</keyword>
<accession>A0A7Y0UGN4</accession>
<feature type="transmembrane region" description="Helical" evidence="1">
    <location>
        <begin position="160"/>
        <end position="180"/>
    </location>
</feature>
<feature type="transmembrane region" description="Helical" evidence="1">
    <location>
        <begin position="348"/>
        <end position="366"/>
    </location>
</feature>
<protein>
    <submittedName>
        <fullName evidence="2">Amino acid transporter</fullName>
    </submittedName>
</protein>
<feature type="transmembrane region" description="Helical" evidence="1">
    <location>
        <begin position="92"/>
        <end position="125"/>
    </location>
</feature>
<name>A0A7Y0UGN4_9ACTO</name>
<keyword evidence="1" id="KW-0812">Transmembrane</keyword>
<evidence type="ECO:0000313" key="3">
    <source>
        <dbReference type="Proteomes" id="UP000553981"/>
    </source>
</evidence>
<feature type="transmembrane region" description="Helical" evidence="1">
    <location>
        <begin position="46"/>
        <end position="71"/>
    </location>
</feature>
<dbReference type="PANTHER" id="PTHR47704">
    <property type="entry name" value="POTASSIUM TRANSPORTER KIMA"/>
    <property type="match status" value="1"/>
</dbReference>
<dbReference type="Proteomes" id="UP000553981">
    <property type="component" value="Unassembled WGS sequence"/>
</dbReference>
<feature type="transmembrane region" description="Helical" evidence="1">
    <location>
        <begin position="413"/>
        <end position="435"/>
    </location>
</feature>
<feature type="transmembrane region" description="Helical" evidence="1">
    <location>
        <begin position="243"/>
        <end position="263"/>
    </location>
</feature>
<feature type="transmembrane region" description="Helical" evidence="1">
    <location>
        <begin position="21"/>
        <end position="40"/>
    </location>
</feature>
<reference evidence="2 3" key="1">
    <citation type="submission" date="2020-04" db="EMBL/GenBank/DDBJ databases">
        <title>Antimicrobial susceptibility and clonality of vaginal-derived multi-drug resistant Mobiluncus isolates in China.</title>
        <authorList>
            <person name="Zhang X."/>
        </authorList>
    </citation>
    <scope>NUCLEOTIDE SEQUENCE [LARGE SCALE GENOMIC DNA]</scope>
    <source>
        <strain evidence="2 3">19</strain>
    </source>
</reference>
<dbReference type="InterPro" id="IPR053153">
    <property type="entry name" value="APC_K+_Transporter"/>
</dbReference>
<gene>
    <name evidence="2" type="ORF">HHJ67_04455</name>
</gene>